<reference evidence="2 3" key="1">
    <citation type="journal article" date="2012" name="BMC Genomics">
        <title>Comparative genomics of the white-rot fungi, Phanerochaete carnosa and P. chrysosporium, to elucidate the genetic basis of the distinct wood types they colonize.</title>
        <authorList>
            <person name="Suzuki H."/>
            <person name="MacDonald J."/>
            <person name="Syed K."/>
            <person name="Salamov A."/>
            <person name="Hori C."/>
            <person name="Aerts A."/>
            <person name="Henrissat B."/>
            <person name="Wiebenga A."/>
            <person name="vanKuyk P.A."/>
            <person name="Barry K."/>
            <person name="Lindquist E."/>
            <person name="LaButti K."/>
            <person name="Lapidus A."/>
            <person name="Lucas S."/>
            <person name="Coutinho P."/>
            <person name="Gong Y."/>
            <person name="Samejima M."/>
            <person name="Mahadevan R."/>
            <person name="Abou-Zaid M."/>
            <person name="de Vries R.P."/>
            <person name="Igarashi K."/>
            <person name="Yadav J.S."/>
            <person name="Grigoriev I.V."/>
            <person name="Master E.R."/>
        </authorList>
    </citation>
    <scope>NUCLEOTIDE SEQUENCE [LARGE SCALE GENOMIC DNA]</scope>
    <source>
        <strain evidence="2 3">HHB-10118-sp</strain>
    </source>
</reference>
<evidence type="ECO:0000313" key="2">
    <source>
        <dbReference type="EMBL" id="EKM49640.1"/>
    </source>
</evidence>
<dbReference type="RefSeq" id="XP_007401705.1">
    <property type="nucleotide sequence ID" value="XM_007401643.1"/>
</dbReference>
<feature type="compositionally biased region" description="Basic and acidic residues" evidence="1">
    <location>
        <begin position="259"/>
        <end position="272"/>
    </location>
</feature>
<dbReference type="Proteomes" id="UP000008370">
    <property type="component" value="Unassembled WGS sequence"/>
</dbReference>
<dbReference type="KEGG" id="pco:PHACADRAFT_201344"/>
<evidence type="ECO:0000256" key="1">
    <source>
        <dbReference type="SAM" id="MobiDB-lite"/>
    </source>
</evidence>
<sequence>MDALWYEIHSIVPLLMCLPDDALSPDEGRFPGWKHCITRELTSADWVHFEAHARRVREYVIPIYLDQEARFHDVDLSHPTLSAIVRHFGDRPILSNLYRFENCVGLQSDTKLLLKPPVLIVGLSGRWSRSGDRLAAELGIVHTMETVEELSVIPAISKELCLLAKMPRLRYLSITADGTREELDRMNALPILSIDSSPALRTLEFGSKDLDRAEGIEQFLVTLDTFLVKATPRMPFSQLVVVQLYCEKLPHYQLPENYHGPDEGRRVLDPRPVRHSRPPHFAPKPTKPKLSDARDDLAHGDLVAATGRTSSGDGAHYPSDGHLDHPAPHSGQLSQA</sequence>
<accession>K5VS86</accession>
<name>K5VS86_PHACS</name>
<keyword evidence="3" id="KW-1185">Reference proteome</keyword>
<gene>
    <name evidence="2" type="ORF">PHACADRAFT_201344</name>
</gene>
<feature type="region of interest" description="Disordered" evidence="1">
    <location>
        <begin position="253"/>
        <end position="336"/>
    </location>
</feature>
<dbReference type="HOGENOM" id="CLU_826681_0_0_1"/>
<dbReference type="GeneID" id="18911599"/>
<dbReference type="AlphaFoldDB" id="K5VS86"/>
<dbReference type="InParanoid" id="K5VS86"/>
<dbReference type="OrthoDB" id="3543113at2759"/>
<dbReference type="EMBL" id="JH930480">
    <property type="protein sequence ID" value="EKM49640.1"/>
    <property type="molecule type" value="Genomic_DNA"/>
</dbReference>
<organism evidence="2 3">
    <name type="scientific">Phanerochaete carnosa (strain HHB-10118-sp)</name>
    <name type="common">White-rot fungus</name>
    <name type="synonym">Peniophora carnosa</name>
    <dbReference type="NCBI Taxonomy" id="650164"/>
    <lineage>
        <taxon>Eukaryota</taxon>
        <taxon>Fungi</taxon>
        <taxon>Dikarya</taxon>
        <taxon>Basidiomycota</taxon>
        <taxon>Agaricomycotina</taxon>
        <taxon>Agaricomycetes</taxon>
        <taxon>Polyporales</taxon>
        <taxon>Phanerochaetaceae</taxon>
        <taxon>Phanerochaete</taxon>
    </lineage>
</organism>
<evidence type="ECO:0000313" key="3">
    <source>
        <dbReference type="Proteomes" id="UP000008370"/>
    </source>
</evidence>
<proteinExistence type="predicted"/>
<protein>
    <submittedName>
        <fullName evidence="2">Uncharacterized protein</fullName>
    </submittedName>
</protein>
<feature type="compositionally biased region" description="Basic and acidic residues" evidence="1">
    <location>
        <begin position="289"/>
        <end position="299"/>
    </location>
</feature>